<dbReference type="EMBL" id="QGMG01001628">
    <property type="protein sequence ID" value="TVY46166.1"/>
    <property type="molecule type" value="Genomic_DNA"/>
</dbReference>
<dbReference type="InterPro" id="IPR004840">
    <property type="entry name" value="Amino_acid_permease_CS"/>
</dbReference>
<name>A0A7D8UI82_9HELO</name>
<dbReference type="PROSITE" id="PS00218">
    <property type="entry name" value="AMINO_ACID_PERMEASE_1"/>
    <property type="match status" value="1"/>
</dbReference>
<evidence type="ECO:0000313" key="8">
    <source>
        <dbReference type="EMBL" id="TVY46166.1"/>
    </source>
</evidence>
<evidence type="ECO:0000256" key="4">
    <source>
        <dbReference type="ARBA" id="ARBA00022989"/>
    </source>
</evidence>
<proteinExistence type="predicted"/>
<comment type="caution">
    <text evidence="8">The sequence shown here is derived from an EMBL/GenBank/DDBJ whole genome shotgun (WGS) entry which is preliminary data.</text>
</comment>
<dbReference type="GO" id="GO:0006865">
    <property type="term" value="P:amino acid transport"/>
    <property type="evidence" value="ECO:0007669"/>
    <property type="project" value="InterPro"/>
</dbReference>
<keyword evidence="2" id="KW-0813">Transport</keyword>
<sequence length="158" mass="16827">MASPPSTGKPSDGQYTDSEGGTMVDGLTPRDMGVVNETGHVQELERNFSLLSVCSVGIVTGNTWAALGGSIAVAIYNGGPPGVLYEFIAVSIFYWLVAASLAELASSMPSSAGVYHWASITPGPKYGRICGWFAGWWNTFAWYGYLASIKRCQILTCD</sequence>
<accession>A0A7D8UI82</accession>
<evidence type="ECO:0000256" key="5">
    <source>
        <dbReference type="ARBA" id="ARBA00023136"/>
    </source>
</evidence>
<dbReference type="Proteomes" id="UP000481288">
    <property type="component" value="Unassembled WGS sequence"/>
</dbReference>
<keyword evidence="3 7" id="KW-0812">Transmembrane</keyword>
<gene>
    <name evidence="8" type="primary">SPCC794.03</name>
    <name evidence="8" type="ORF">LCER1_G008029</name>
</gene>
<evidence type="ECO:0000256" key="6">
    <source>
        <dbReference type="SAM" id="MobiDB-lite"/>
    </source>
</evidence>
<protein>
    <submittedName>
        <fullName evidence="8">Putative amino-acid permease</fullName>
    </submittedName>
</protein>
<organism evidence="8 9">
    <name type="scientific">Lachnellula cervina</name>
    <dbReference type="NCBI Taxonomy" id="1316786"/>
    <lineage>
        <taxon>Eukaryota</taxon>
        <taxon>Fungi</taxon>
        <taxon>Dikarya</taxon>
        <taxon>Ascomycota</taxon>
        <taxon>Pezizomycotina</taxon>
        <taxon>Leotiomycetes</taxon>
        <taxon>Helotiales</taxon>
        <taxon>Lachnaceae</taxon>
        <taxon>Lachnellula</taxon>
    </lineage>
</organism>
<feature type="transmembrane region" description="Helical" evidence="7">
    <location>
        <begin position="82"/>
        <end position="102"/>
    </location>
</feature>
<keyword evidence="5 7" id="KW-0472">Membrane</keyword>
<comment type="subcellular location">
    <subcellularLocation>
        <location evidence="1">Membrane</location>
        <topology evidence="1">Multi-pass membrane protein</topology>
    </subcellularLocation>
</comment>
<dbReference type="OrthoDB" id="3900342at2759"/>
<reference evidence="8 9" key="1">
    <citation type="submission" date="2018-05" db="EMBL/GenBank/DDBJ databases">
        <title>Whole genome sequencing for identification of molecular markers to develop diagnostic detection tools for the regulated plant pathogen Lachnellula willkommii.</title>
        <authorList>
            <person name="Giroux E."/>
            <person name="Bilodeau G."/>
        </authorList>
    </citation>
    <scope>NUCLEOTIDE SEQUENCE [LARGE SCALE GENOMIC DNA]</scope>
    <source>
        <strain evidence="8 9">CBS 625.97</strain>
    </source>
</reference>
<dbReference type="InterPro" id="IPR002293">
    <property type="entry name" value="AA/rel_permease1"/>
</dbReference>
<feature type="region of interest" description="Disordered" evidence="6">
    <location>
        <begin position="1"/>
        <end position="28"/>
    </location>
</feature>
<dbReference type="Pfam" id="PF13520">
    <property type="entry name" value="AA_permease_2"/>
    <property type="match status" value="1"/>
</dbReference>
<keyword evidence="9" id="KW-1185">Reference proteome</keyword>
<keyword evidence="4 7" id="KW-1133">Transmembrane helix</keyword>
<evidence type="ECO:0000256" key="1">
    <source>
        <dbReference type="ARBA" id="ARBA00004141"/>
    </source>
</evidence>
<feature type="transmembrane region" description="Helical" evidence="7">
    <location>
        <begin position="50"/>
        <end position="76"/>
    </location>
</feature>
<dbReference type="PANTHER" id="PTHR45649:SF27">
    <property type="entry name" value="CHOLINE TRANSPORTER (EUROFUNG)"/>
    <property type="match status" value="1"/>
</dbReference>
<evidence type="ECO:0000313" key="9">
    <source>
        <dbReference type="Proteomes" id="UP000481288"/>
    </source>
</evidence>
<dbReference type="GO" id="GO:0022857">
    <property type="term" value="F:transmembrane transporter activity"/>
    <property type="evidence" value="ECO:0007669"/>
    <property type="project" value="InterPro"/>
</dbReference>
<dbReference type="Gene3D" id="1.20.1740.10">
    <property type="entry name" value="Amino acid/polyamine transporter I"/>
    <property type="match status" value="1"/>
</dbReference>
<evidence type="ECO:0000256" key="7">
    <source>
        <dbReference type="SAM" id="Phobius"/>
    </source>
</evidence>
<feature type="compositionally biased region" description="Polar residues" evidence="6">
    <location>
        <begin position="1"/>
        <end position="19"/>
    </location>
</feature>
<evidence type="ECO:0000256" key="3">
    <source>
        <dbReference type="ARBA" id="ARBA00022692"/>
    </source>
</evidence>
<evidence type="ECO:0000256" key="2">
    <source>
        <dbReference type="ARBA" id="ARBA00022448"/>
    </source>
</evidence>
<dbReference type="PANTHER" id="PTHR45649">
    <property type="entry name" value="AMINO-ACID PERMEASE BAT1"/>
    <property type="match status" value="1"/>
</dbReference>
<dbReference type="AlphaFoldDB" id="A0A7D8UI82"/>
<dbReference type="GO" id="GO:0016020">
    <property type="term" value="C:membrane"/>
    <property type="evidence" value="ECO:0007669"/>
    <property type="project" value="UniProtKB-SubCell"/>
</dbReference>